<comment type="caution">
    <text evidence="3">The sequence shown here is derived from an EMBL/GenBank/DDBJ whole genome shotgun (WGS) entry which is preliminary data.</text>
</comment>
<sequence length="86" mass="10004">MACTLEEIEKEIAHIIQLNTNVTTKIRIKKDMLVLLKQEIEDLHLEQEEHNDQIIKLYDEKNKQLGPPGPTAQLDPSDQQQMKDKN</sequence>
<evidence type="ECO:0000256" key="1">
    <source>
        <dbReference type="SAM" id="Coils"/>
    </source>
</evidence>
<reference evidence="3" key="1">
    <citation type="submission" date="2021-02" db="EMBL/GenBank/DDBJ databases">
        <authorList>
            <person name="Nowell W R."/>
        </authorList>
    </citation>
    <scope>NUCLEOTIDE SEQUENCE</scope>
</reference>
<organism evidence="3 5">
    <name type="scientific">Rotaria magnacalcarata</name>
    <dbReference type="NCBI Taxonomy" id="392030"/>
    <lineage>
        <taxon>Eukaryota</taxon>
        <taxon>Metazoa</taxon>
        <taxon>Spiralia</taxon>
        <taxon>Gnathifera</taxon>
        <taxon>Rotifera</taxon>
        <taxon>Eurotatoria</taxon>
        <taxon>Bdelloidea</taxon>
        <taxon>Philodinida</taxon>
        <taxon>Philodinidae</taxon>
        <taxon>Rotaria</taxon>
    </lineage>
</organism>
<name>A0A814TH41_9BILA</name>
<evidence type="ECO:0000313" key="4">
    <source>
        <dbReference type="EMBL" id="CAF4875610.1"/>
    </source>
</evidence>
<proteinExistence type="predicted"/>
<feature type="region of interest" description="Disordered" evidence="2">
    <location>
        <begin position="60"/>
        <end position="86"/>
    </location>
</feature>
<accession>A0A814TH41</accession>
<evidence type="ECO:0000256" key="2">
    <source>
        <dbReference type="SAM" id="MobiDB-lite"/>
    </source>
</evidence>
<dbReference type="Proteomes" id="UP000663855">
    <property type="component" value="Unassembled WGS sequence"/>
</dbReference>
<dbReference type="Proteomes" id="UP000681967">
    <property type="component" value="Unassembled WGS sequence"/>
</dbReference>
<dbReference type="AlphaFoldDB" id="A0A814TH41"/>
<evidence type="ECO:0000313" key="5">
    <source>
        <dbReference type="Proteomes" id="UP000663855"/>
    </source>
</evidence>
<evidence type="ECO:0000313" key="3">
    <source>
        <dbReference type="EMBL" id="CAF1162150.1"/>
    </source>
</evidence>
<gene>
    <name evidence="4" type="ORF">BYL167_LOCUS51137</name>
    <name evidence="3" type="ORF">CJN711_LOCUS10065</name>
</gene>
<feature type="coiled-coil region" evidence="1">
    <location>
        <begin position="33"/>
        <end position="60"/>
    </location>
</feature>
<keyword evidence="1" id="KW-0175">Coiled coil</keyword>
<protein>
    <submittedName>
        <fullName evidence="3">Uncharacterized protein</fullName>
    </submittedName>
</protein>
<dbReference type="EMBL" id="CAJNOV010004092">
    <property type="protein sequence ID" value="CAF1162150.1"/>
    <property type="molecule type" value="Genomic_DNA"/>
</dbReference>
<dbReference type="EMBL" id="CAJOBH010160095">
    <property type="protein sequence ID" value="CAF4875610.1"/>
    <property type="molecule type" value="Genomic_DNA"/>
</dbReference>